<organism evidence="1 2">
    <name type="scientific">Natrinema zhouii</name>
    <dbReference type="NCBI Taxonomy" id="1710539"/>
    <lineage>
        <taxon>Archaea</taxon>
        <taxon>Methanobacteriati</taxon>
        <taxon>Methanobacteriota</taxon>
        <taxon>Stenosarchaea group</taxon>
        <taxon>Halobacteria</taxon>
        <taxon>Halobacteriales</taxon>
        <taxon>Natrialbaceae</taxon>
        <taxon>Natrinema</taxon>
    </lineage>
</organism>
<proteinExistence type="predicted"/>
<dbReference type="RefSeq" id="WP_180840938.1">
    <property type="nucleotide sequence ID" value="NZ_CP059154.1"/>
</dbReference>
<dbReference type="GeneID" id="56144938"/>
<keyword evidence="2" id="KW-1185">Reference proteome</keyword>
<dbReference type="PROSITE" id="PS51257">
    <property type="entry name" value="PROKAR_LIPOPROTEIN"/>
    <property type="match status" value="1"/>
</dbReference>
<dbReference type="OrthoDB" id="195021at2157"/>
<dbReference type="KEGG" id="nay:HYG81_16995"/>
<accession>A0A7D6CPE4</accession>
<gene>
    <name evidence="1" type="ORF">HYG81_16995</name>
</gene>
<reference evidence="1 2" key="1">
    <citation type="submission" date="2020-07" db="EMBL/GenBank/DDBJ databases">
        <title>Natrinema (YPL30) sp. nov. and Haloterrigena xxxxxx (YPL8) sp. nov., isolated from a salt mine.</title>
        <authorList>
            <person name="Cui H."/>
        </authorList>
    </citation>
    <scope>NUCLEOTIDE SEQUENCE [LARGE SCALE GENOMIC DNA]</scope>
    <source>
        <strain evidence="1 2">YPL13</strain>
    </source>
</reference>
<dbReference type="EMBL" id="CP059154">
    <property type="protein sequence ID" value="QLK25754.1"/>
    <property type="molecule type" value="Genomic_DNA"/>
</dbReference>
<dbReference type="AlphaFoldDB" id="A0A7D6CPE4"/>
<dbReference type="Proteomes" id="UP000510869">
    <property type="component" value="Chromosome"/>
</dbReference>
<evidence type="ECO:0000313" key="1">
    <source>
        <dbReference type="EMBL" id="QLK25754.1"/>
    </source>
</evidence>
<sequence length="169" mass="18875">MTSRRTVLSLIVVSGIGGIAGCSDVIISEKPAHTVSVYMHNRNGVHDVTVTIKEDDGAVVFERDYFFSDDKGSHEDATFPELTDPHTVVVTVDGKQFKQLWPEFNDPNNRCSKGNWEGIEVWIKGAPGESLTVLLTGNCQHITIEEWKYLSKDQTPFLNVVLYTSCTER</sequence>
<name>A0A7D6CPE4_9EURY</name>
<evidence type="ECO:0008006" key="3">
    <source>
        <dbReference type="Google" id="ProtNLM"/>
    </source>
</evidence>
<protein>
    <recommendedName>
        <fullName evidence="3">Lipoprotein</fullName>
    </recommendedName>
</protein>
<evidence type="ECO:0000313" key="2">
    <source>
        <dbReference type="Proteomes" id="UP000510869"/>
    </source>
</evidence>